<protein>
    <submittedName>
        <fullName evidence="1">Uncharacterized protein</fullName>
    </submittedName>
</protein>
<dbReference type="AlphaFoldDB" id="A0A1B7LG04"/>
<dbReference type="RefSeq" id="WP_066667483.1">
    <property type="nucleotide sequence ID" value="NZ_LYVF01000106.1"/>
</dbReference>
<name>A0A1B7LG04_9FIRM</name>
<sequence length="60" mass="6842">MYKKSADYLQRLMDLMEQKSNEAGVDKDAFLRGAYRQILTSAIEQLNQGRLPGVFFGGDR</sequence>
<proteinExistence type="predicted"/>
<dbReference type="EMBL" id="LYVF01000106">
    <property type="protein sequence ID" value="OAT83631.1"/>
    <property type="molecule type" value="Genomic_DNA"/>
</dbReference>
<gene>
    <name evidence="1" type="ORF">A6M21_08085</name>
</gene>
<evidence type="ECO:0000313" key="1">
    <source>
        <dbReference type="EMBL" id="OAT83631.1"/>
    </source>
</evidence>
<organism evidence="1 2">
    <name type="scientific">Desulfotomaculum copahuensis</name>
    <dbReference type="NCBI Taxonomy" id="1838280"/>
    <lineage>
        <taxon>Bacteria</taxon>
        <taxon>Bacillati</taxon>
        <taxon>Bacillota</taxon>
        <taxon>Clostridia</taxon>
        <taxon>Eubacteriales</taxon>
        <taxon>Desulfotomaculaceae</taxon>
        <taxon>Desulfotomaculum</taxon>
    </lineage>
</organism>
<accession>A0A1B7LG04</accession>
<reference evidence="1 2" key="1">
    <citation type="submission" date="2016-04" db="EMBL/GenBank/DDBJ databases">
        <authorList>
            <person name="Evans L.H."/>
            <person name="Alamgir A."/>
            <person name="Owens N."/>
            <person name="Weber N.D."/>
            <person name="Virtaneva K."/>
            <person name="Barbian K."/>
            <person name="Babar A."/>
            <person name="Rosenke K."/>
        </authorList>
    </citation>
    <scope>NUCLEOTIDE SEQUENCE [LARGE SCALE GENOMIC DNA]</scope>
    <source>
        <strain evidence="1 2">LMa1</strain>
    </source>
</reference>
<comment type="caution">
    <text evidence="1">The sequence shown here is derived from an EMBL/GenBank/DDBJ whole genome shotgun (WGS) entry which is preliminary data.</text>
</comment>
<dbReference type="Proteomes" id="UP000078532">
    <property type="component" value="Unassembled WGS sequence"/>
</dbReference>
<evidence type="ECO:0000313" key="2">
    <source>
        <dbReference type="Proteomes" id="UP000078532"/>
    </source>
</evidence>
<keyword evidence="2" id="KW-1185">Reference proteome</keyword>